<dbReference type="eggNOG" id="COG0806">
    <property type="taxonomic scope" value="Bacteria"/>
</dbReference>
<evidence type="ECO:0000256" key="1">
    <source>
        <dbReference type="ARBA" id="ARBA00022490"/>
    </source>
</evidence>
<keyword evidence="1 5" id="KW-0963">Cytoplasm</keyword>
<dbReference type="InterPro" id="IPR036976">
    <property type="entry name" value="RimM_N_sf"/>
</dbReference>
<name>G2KNI8_MICAA</name>
<evidence type="ECO:0000259" key="7">
    <source>
        <dbReference type="Pfam" id="PF24986"/>
    </source>
</evidence>
<dbReference type="GO" id="GO:0006364">
    <property type="term" value="P:rRNA processing"/>
    <property type="evidence" value="ECO:0007669"/>
    <property type="project" value="UniProtKB-UniRule"/>
</dbReference>
<dbReference type="InterPro" id="IPR009000">
    <property type="entry name" value="Transl_B-barrel_sf"/>
</dbReference>
<keyword evidence="4 5" id="KW-0143">Chaperone</keyword>
<organism evidence="8 9">
    <name type="scientific">Micavibrio aeruginosavorus (strain ARL-13)</name>
    <dbReference type="NCBI Taxonomy" id="856793"/>
    <lineage>
        <taxon>Bacteria</taxon>
        <taxon>Pseudomonadati</taxon>
        <taxon>Bdellovibrionota</taxon>
        <taxon>Bdellovibrionia</taxon>
        <taxon>Bdellovibrionales</taxon>
        <taxon>Pseudobdellovibrionaceae</taxon>
        <taxon>Micavibrio</taxon>
    </lineage>
</organism>
<dbReference type="Gene3D" id="2.40.30.60">
    <property type="entry name" value="RimM"/>
    <property type="match status" value="1"/>
</dbReference>
<gene>
    <name evidence="5 8" type="primary">rimM</name>
    <name evidence="8" type="ordered locus">MICA_1518</name>
</gene>
<feature type="domain" description="Ribosome maturation factor RimM PRC barrel" evidence="7">
    <location>
        <begin position="113"/>
        <end position="181"/>
    </location>
</feature>
<evidence type="ECO:0000256" key="2">
    <source>
        <dbReference type="ARBA" id="ARBA00022517"/>
    </source>
</evidence>
<dbReference type="GO" id="GO:0005737">
    <property type="term" value="C:cytoplasm"/>
    <property type="evidence" value="ECO:0007669"/>
    <property type="project" value="UniProtKB-SubCell"/>
</dbReference>
<keyword evidence="3 5" id="KW-0698">rRNA processing</keyword>
<dbReference type="Pfam" id="PF01782">
    <property type="entry name" value="RimM"/>
    <property type="match status" value="1"/>
</dbReference>
<dbReference type="SUPFAM" id="SSF50346">
    <property type="entry name" value="PRC-barrel domain"/>
    <property type="match status" value="1"/>
</dbReference>
<evidence type="ECO:0000313" key="9">
    <source>
        <dbReference type="Proteomes" id="UP000009286"/>
    </source>
</evidence>
<sequence>MKGRDISNMTDKRICIGEITTAHGIRGQVRVRCFGDNPDSLHKYGPLYTSETGTETVTITLQSPNKGAWVARVKTKNGVVDDRNVAETMRGTMLWIDRSALPDIESDDEFYHTDLIGMDVADENGNAIGTVADVQNFGASDLLEIKPTEGGPTFYVPFADDFIQDVDMDARRIVVEMVEGLRGDK</sequence>
<evidence type="ECO:0000256" key="4">
    <source>
        <dbReference type="ARBA" id="ARBA00023186"/>
    </source>
</evidence>
<dbReference type="HAMAP" id="MF_00014">
    <property type="entry name" value="Ribosome_mat_RimM"/>
    <property type="match status" value="1"/>
</dbReference>
<dbReference type="OrthoDB" id="9788191at2"/>
<keyword evidence="2 5" id="KW-0690">Ribosome biogenesis</keyword>
<dbReference type="GO" id="GO:0042274">
    <property type="term" value="P:ribosomal small subunit biogenesis"/>
    <property type="evidence" value="ECO:0007669"/>
    <property type="project" value="UniProtKB-UniRule"/>
</dbReference>
<accession>G2KNI8</accession>
<dbReference type="Pfam" id="PF24986">
    <property type="entry name" value="PRC_RimM"/>
    <property type="match status" value="1"/>
</dbReference>
<comment type="similarity">
    <text evidence="5">Belongs to the RimM family.</text>
</comment>
<dbReference type="GO" id="GO:0005840">
    <property type="term" value="C:ribosome"/>
    <property type="evidence" value="ECO:0007669"/>
    <property type="project" value="InterPro"/>
</dbReference>
<dbReference type="PANTHER" id="PTHR33692:SF1">
    <property type="entry name" value="RIBOSOME MATURATION FACTOR RIMM"/>
    <property type="match status" value="1"/>
</dbReference>
<dbReference type="STRING" id="856793.MICA_1518"/>
<dbReference type="KEGG" id="mai:MICA_1518"/>
<dbReference type="InterPro" id="IPR011033">
    <property type="entry name" value="PRC_barrel-like_sf"/>
</dbReference>
<evidence type="ECO:0000256" key="3">
    <source>
        <dbReference type="ARBA" id="ARBA00022552"/>
    </source>
</evidence>
<dbReference type="GO" id="GO:0043022">
    <property type="term" value="F:ribosome binding"/>
    <property type="evidence" value="ECO:0007669"/>
    <property type="project" value="InterPro"/>
</dbReference>
<reference evidence="8 9" key="1">
    <citation type="journal article" date="2011" name="BMC Genomics">
        <title>Genomic insights into an obligate epibiotic bacterial predator: Micavibrio aeruginosavorus ARL-13.</title>
        <authorList>
            <person name="Wang Z."/>
            <person name="Kadouri D."/>
            <person name="Wu M."/>
        </authorList>
    </citation>
    <scope>NUCLEOTIDE SEQUENCE [LARGE SCALE GENOMIC DNA]</scope>
    <source>
        <strain evidence="8 9">ARL-13</strain>
    </source>
</reference>
<comment type="subunit">
    <text evidence="5">Binds ribosomal protein uS19.</text>
</comment>
<dbReference type="SUPFAM" id="SSF50447">
    <property type="entry name" value="Translation proteins"/>
    <property type="match status" value="1"/>
</dbReference>
<evidence type="ECO:0000313" key="8">
    <source>
        <dbReference type="EMBL" id="AEP09836.1"/>
    </source>
</evidence>
<comment type="subcellular location">
    <subcellularLocation>
        <location evidence="5">Cytoplasm</location>
    </subcellularLocation>
</comment>
<dbReference type="AlphaFoldDB" id="G2KNI8"/>
<feature type="domain" description="RimM N-terminal" evidence="6">
    <location>
        <begin position="15"/>
        <end position="99"/>
    </location>
</feature>
<protein>
    <recommendedName>
        <fullName evidence="5">Ribosome maturation factor RimM</fullName>
    </recommendedName>
</protein>
<keyword evidence="9" id="KW-1185">Reference proteome</keyword>
<dbReference type="InterPro" id="IPR056792">
    <property type="entry name" value="PRC_RimM"/>
</dbReference>
<dbReference type="HOGENOM" id="CLU_077636_0_1_5"/>
<dbReference type="InterPro" id="IPR002676">
    <property type="entry name" value="RimM_N"/>
</dbReference>
<evidence type="ECO:0000256" key="5">
    <source>
        <dbReference type="HAMAP-Rule" id="MF_00014"/>
    </source>
</evidence>
<dbReference type="NCBIfam" id="TIGR02273">
    <property type="entry name" value="16S_RimM"/>
    <property type="match status" value="1"/>
</dbReference>
<comment type="function">
    <text evidence="5">An accessory protein needed during the final step in the assembly of 30S ribosomal subunit, possibly for assembly of the head region. Essential for efficient processing of 16S rRNA. May be needed both before and after RbfA during the maturation of 16S rRNA. It has affinity for free ribosomal 30S subunits but not for 70S ribosomes.</text>
</comment>
<comment type="domain">
    <text evidence="5">The PRC barrel domain binds ribosomal protein uS19.</text>
</comment>
<dbReference type="Proteomes" id="UP000009286">
    <property type="component" value="Chromosome"/>
</dbReference>
<evidence type="ECO:0000259" key="6">
    <source>
        <dbReference type="Pfam" id="PF01782"/>
    </source>
</evidence>
<dbReference type="PANTHER" id="PTHR33692">
    <property type="entry name" value="RIBOSOME MATURATION FACTOR RIMM"/>
    <property type="match status" value="1"/>
</dbReference>
<dbReference type="EMBL" id="CP002382">
    <property type="protein sequence ID" value="AEP09836.1"/>
    <property type="molecule type" value="Genomic_DNA"/>
</dbReference>
<dbReference type="Gene3D" id="2.30.30.240">
    <property type="entry name" value="PRC-barrel domain"/>
    <property type="match status" value="1"/>
</dbReference>
<proteinExistence type="inferred from homology"/>
<dbReference type="InterPro" id="IPR011961">
    <property type="entry name" value="RimM"/>
</dbReference>